<accession>A0ABS2NT66</accession>
<evidence type="ECO:0000313" key="1">
    <source>
        <dbReference type="EMBL" id="MBM7616160.1"/>
    </source>
</evidence>
<dbReference type="PANTHER" id="PTHR42850:SF4">
    <property type="entry name" value="ZINC-DEPENDENT ENDOPOLYPHOSPHATASE"/>
    <property type="match status" value="1"/>
</dbReference>
<dbReference type="Gene3D" id="3.60.21.10">
    <property type="match status" value="1"/>
</dbReference>
<dbReference type="Proteomes" id="UP001314796">
    <property type="component" value="Unassembled WGS sequence"/>
</dbReference>
<evidence type="ECO:0000313" key="2">
    <source>
        <dbReference type="Proteomes" id="UP001314796"/>
    </source>
</evidence>
<dbReference type="InterPro" id="IPR029052">
    <property type="entry name" value="Metallo-depent_PP-like"/>
</dbReference>
<protein>
    <recommendedName>
        <fullName evidence="3">Serine/threonine protein phosphatase 1</fullName>
    </recommendedName>
</protein>
<reference evidence="1 2" key="1">
    <citation type="submission" date="2021-01" db="EMBL/GenBank/DDBJ databases">
        <title>Genomic Encyclopedia of Type Strains, Phase IV (KMG-IV): sequencing the most valuable type-strain genomes for metagenomic binning, comparative biology and taxonomic classification.</title>
        <authorList>
            <person name="Goeker M."/>
        </authorList>
    </citation>
    <scope>NUCLEOTIDE SEQUENCE [LARGE SCALE GENOMIC DNA]</scope>
    <source>
        <strain evidence="1 2">DSM 25890</strain>
    </source>
</reference>
<name>A0ABS2NT66_9FIRM</name>
<dbReference type="SUPFAM" id="SSF56300">
    <property type="entry name" value="Metallo-dependent phosphatases"/>
    <property type="match status" value="1"/>
</dbReference>
<keyword evidence="2" id="KW-1185">Reference proteome</keyword>
<comment type="caution">
    <text evidence="1">The sequence shown here is derived from an EMBL/GenBank/DDBJ whole genome shotgun (WGS) entry which is preliminary data.</text>
</comment>
<evidence type="ECO:0008006" key="3">
    <source>
        <dbReference type="Google" id="ProtNLM"/>
    </source>
</evidence>
<dbReference type="InterPro" id="IPR050126">
    <property type="entry name" value="Ap4A_hydrolase"/>
</dbReference>
<proteinExistence type="predicted"/>
<dbReference type="EMBL" id="JAFBEE010000025">
    <property type="protein sequence ID" value="MBM7616160.1"/>
    <property type="molecule type" value="Genomic_DNA"/>
</dbReference>
<sequence length="115" mass="13200">MDNYVEFFNSLPLYYEDESFIYVHGGIRPGVSMQHQVEDDLLWIREEFFYSPKTFEKPVIFGHTPTKYITGSWAPYIKKDRIGIDTGVVFGGSLTAIEISHGEITEIYQVAKLVA</sequence>
<organism evidence="1 2">
    <name type="scientific">Alkaliphilus hydrothermalis</name>
    <dbReference type="NCBI Taxonomy" id="1482730"/>
    <lineage>
        <taxon>Bacteria</taxon>
        <taxon>Bacillati</taxon>
        <taxon>Bacillota</taxon>
        <taxon>Clostridia</taxon>
        <taxon>Peptostreptococcales</taxon>
        <taxon>Natronincolaceae</taxon>
        <taxon>Alkaliphilus</taxon>
    </lineage>
</organism>
<dbReference type="PANTHER" id="PTHR42850">
    <property type="entry name" value="METALLOPHOSPHOESTERASE"/>
    <property type="match status" value="1"/>
</dbReference>
<gene>
    <name evidence="1" type="ORF">JOC73_002736</name>
</gene>